<feature type="transmembrane region" description="Helical" evidence="6">
    <location>
        <begin position="225"/>
        <end position="247"/>
    </location>
</feature>
<dbReference type="EMBL" id="AP008230">
    <property type="protein sequence ID" value="BAE85590.1"/>
    <property type="molecule type" value="Genomic_DNA"/>
</dbReference>
<dbReference type="GO" id="GO:0005886">
    <property type="term" value="C:plasma membrane"/>
    <property type="evidence" value="ECO:0007669"/>
    <property type="project" value="UniProtKB-SubCell"/>
</dbReference>
<evidence type="ECO:0000256" key="6">
    <source>
        <dbReference type="SAM" id="Phobius"/>
    </source>
</evidence>
<dbReference type="PROSITE" id="PS50850">
    <property type="entry name" value="MFS"/>
    <property type="match status" value="1"/>
</dbReference>
<dbReference type="HOGENOM" id="CLU_001265_59_9_9"/>
<dbReference type="PANTHER" id="PTHR11360">
    <property type="entry name" value="MONOCARBOXYLATE TRANSPORTER"/>
    <property type="match status" value="1"/>
</dbReference>
<dbReference type="STRING" id="138119.DSY3801"/>
<dbReference type="PANTHER" id="PTHR11360:SF290">
    <property type="entry name" value="MONOCARBOXYLATE MFS PERMEASE"/>
    <property type="match status" value="1"/>
</dbReference>
<dbReference type="KEGG" id="dsy:DSY3801"/>
<dbReference type="SUPFAM" id="SSF103473">
    <property type="entry name" value="MFS general substrate transporter"/>
    <property type="match status" value="1"/>
</dbReference>
<dbReference type="InterPro" id="IPR036259">
    <property type="entry name" value="MFS_trans_sf"/>
</dbReference>
<dbReference type="GO" id="GO:0022857">
    <property type="term" value="F:transmembrane transporter activity"/>
    <property type="evidence" value="ECO:0007669"/>
    <property type="project" value="InterPro"/>
</dbReference>
<feature type="transmembrane region" description="Helical" evidence="6">
    <location>
        <begin position="12"/>
        <end position="38"/>
    </location>
</feature>
<feature type="transmembrane region" description="Helical" evidence="6">
    <location>
        <begin position="378"/>
        <end position="401"/>
    </location>
</feature>
<feature type="transmembrane region" description="Helical" evidence="6">
    <location>
        <begin position="253"/>
        <end position="275"/>
    </location>
</feature>
<feature type="transmembrane region" description="Helical" evidence="6">
    <location>
        <begin position="82"/>
        <end position="101"/>
    </location>
</feature>
<dbReference type="Gene3D" id="1.20.1250.20">
    <property type="entry name" value="MFS general substrate transporter like domains"/>
    <property type="match status" value="2"/>
</dbReference>
<keyword evidence="3 6" id="KW-0812">Transmembrane</keyword>
<keyword evidence="9" id="KW-1185">Reference proteome</keyword>
<organism evidence="8 9">
    <name type="scientific">Desulfitobacterium hafniense (strain Y51)</name>
    <dbReference type="NCBI Taxonomy" id="138119"/>
    <lineage>
        <taxon>Bacteria</taxon>
        <taxon>Bacillati</taxon>
        <taxon>Bacillota</taxon>
        <taxon>Clostridia</taxon>
        <taxon>Eubacteriales</taxon>
        <taxon>Desulfitobacteriaceae</taxon>
        <taxon>Desulfitobacterium</taxon>
    </lineage>
</organism>
<dbReference type="Proteomes" id="UP000001946">
    <property type="component" value="Chromosome"/>
</dbReference>
<accession>Q24QV2</accession>
<feature type="transmembrane region" description="Helical" evidence="6">
    <location>
        <begin position="138"/>
        <end position="160"/>
    </location>
</feature>
<evidence type="ECO:0000313" key="9">
    <source>
        <dbReference type="Proteomes" id="UP000001946"/>
    </source>
</evidence>
<dbReference type="Pfam" id="PF07690">
    <property type="entry name" value="MFS_1"/>
    <property type="match status" value="1"/>
</dbReference>
<proteinExistence type="predicted"/>
<feature type="transmembrane region" description="Helical" evidence="6">
    <location>
        <begin position="350"/>
        <end position="372"/>
    </location>
</feature>
<dbReference type="InterPro" id="IPR011701">
    <property type="entry name" value="MFS"/>
</dbReference>
<dbReference type="RefSeq" id="WP_011461387.1">
    <property type="nucleotide sequence ID" value="NC_007907.1"/>
</dbReference>
<evidence type="ECO:0000256" key="5">
    <source>
        <dbReference type="ARBA" id="ARBA00023136"/>
    </source>
</evidence>
<feature type="transmembrane region" description="Helical" evidence="6">
    <location>
        <begin position="313"/>
        <end position="338"/>
    </location>
</feature>
<feature type="transmembrane region" description="Helical" evidence="6">
    <location>
        <begin position="287"/>
        <end position="307"/>
    </location>
</feature>
<feature type="domain" description="Major facilitator superfamily (MFS) profile" evidence="7">
    <location>
        <begin position="14"/>
        <end position="405"/>
    </location>
</feature>
<feature type="transmembrane region" description="Helical" evidence="6">
    <location>
        <begin position="50"/>
        <end position="70"/>
    </location>
</feature>
<evidence type="ECO:0000256" key="4">
    <source>
        <dbReference type="ARBA" id="ARBA00022989"/>
    </source>
</evidence>
<keyword evidence="5 6" id="KW-0472">Membrane</keyword>
<gene>
    <name evidence="8" type="ordered locus">DSY3801</name>
</gene>
<evidence type="ECO:0000313" key="8">
    <source>
        <dbReference type="EMBL" id="BAE85590.1"/>
    </source>
</evidence>
<comment type="subcellular location">
    <subcellularLocation>
        <location evidence="1">Cell membrane</location>
        <topology evidence="1">Multi-pass membrane protein</topology>
    </subcellularLocation>
</comment>
<evidence type="ECO:0000256" key="2">
    <source>
        <dbReference type="ARBA" id="ARBA00022448"/>
    </source>
</evidence>
<feature type="transmembrane region" description="Helical" evidence="6">
    <location>
        <begin position="172"/>
        <end position="191"/>
    </location>
</feature>
<name>Q24QV2_DESHY</name>
<dbReference type="PROSITE" id="PS51257">
    <property type="entry name" value="PROKAR_LIPOPROTEIN"/>
    <property type="match status" value="1"/>
</dbReference>
<evidence type="ECO:0000256" key="1">
    <source>
        <dbReference type="ARBA" id="ARBA00004651"/>
    </source>
</evidence>
<dbReference type="InterPro" id="IPR050327">
    <property type="entry name" value="Proton-linked_MCT"/>
</dbReference>
<evidence type="ECO:0000259" key="7">
    <source>
        <dbReference type="PROSITE" id="PS50850"/>
    </source>
</evidence>
<dbReference type="eggNOG" id="COG2271">
    <property type="taxonomic scope" value="Bacteria"/>
</dbReference>
<feature type="transmembrane region" description="Helical" evidence="6">
    <location>
        <begin position="107"/>
        <end position="126"/>
    </location>
</feature>
<protein>
    <recommendedName>
        <fullName evidence="7">Major facilitator superfamily (MFS) profile domain-containing protein</fullName>
    </recommendedName>
</protein>
<sequence length="410" mass="43026">MSVNQKTGGLHYGFIIAAAMCGIIFTCSGTVFSCAGIFYGPASKSLGVGVGAYGLYISILLFVAAITLVFAGKIFARFSARLIMTVSVLLVGFGFLGFSVFTSVYLFYVAGAFMGFGMAFIGYLAVPTIINRWFNQKVGTFIGVCTAFTGVGGIVLNPIAGQIITSYGWRSGYLFFAILVFVIGLPCALLIRSYPSDKGLKPYGDTGEVAASMTGVSYSTAIKSLAFFIALLFAFCIAMNAAVNYYLPAFSASLGMTVSLVATVASASMFGNMFGKIILGMINDKSNTAGMAIGFGAGILGMLMLLFLGKTNYWFVIAGAILYGISYAGVSVQLPCTVRKIFGSRNYAQIYSNIAILSALSSAIGTSAWGVLVDATHGYGAVLLTACGLLVLAFIFGIMGIKLGKKLVHN</sequence>
<dbReference type="AlphaFoldDB" id="Q24QV2"/>
<keyword evidence="4 6" id="KW-1133">Transmembrane helix</keyword>
<reference evidence="8 9" key="1">
    <citation type="journal article" date="2006" name="J. Bacteriol.">
        <title>Complete genome sequence of the dehalorespiring bacterium Desulfitobacterium hafniense Y51 and comparison with Dehalococcoides ethenogenes 195.</title>
        <authorList>
            <person name="Nonaka H."/>
            <person name="Keresztes G."/>
            <person name="Shinoda Y."/>
            <person name="Ikenaga Y."/>
            <person name="Abe M."/>
            <person name="Naito K."/>
            <person name="Inatomi K."/>
            <person name="Furukawa K."/>
            <person name="Inui M."/>
            <person name="Yukawa H."/>
        </authorList>
    </citation>
    <scope>NUCLEOTIDE SEQUENCE [LARGE SCALE GENOMIC DNA]</scope>
    <source>
        <strain evidence="8 9">Y51</strain>
    </source>
</reference>
<keyword evidence="2" id="KW-0813">Transport</keyword>
<evidence type="ECO:0000256" key="3">
    <source>
        <dbReference type="ARBA" id="ARBA00022692"/>
    </source>
</evidence>
<dbReference type="InterPro" id="IPR020846">
    <property type="entry name" value="MFS_dom"/>
</dbReference>